<name>A0ACB6Z103_THEGA</name>
<organism evidence="1 2">
    <name type="scientific">Thelephora ganbajun</name>
    <name type="common">Ganba fungus</name>
    <dbReference type="NCBI Taxonomy" id="370292"/>
    <lineage>
        <taxon>Eukaryota</taxon>
        <taxon>Fungi</taxon>
        <taxon>Dikarya</taxon>
        <taxon>Basidiomycota</taxon>
        <taxon>Agaricomycotina</taxon>
        <taxon>Agaricomycetes</taxon>
        <taxon>Thelephorales</taxon>
        <taxon>Thelephoraceae</taxon>
        <taxon>Thelephora</taxon>
    </lineage>
</organism>
<reference evidence="1" key="2">
    <citation type="journal article" date="2020" name="Nat. Commun.">
        <title>Large-scale genome sequencing of mycorrhizal fungi provides insights into the early evolution of symbiotic traits.</title>
        <authorList>
            <person name="Miyauchi S."/>
            <person name="Kiss E."/>
            <person name="Kuo A."/>
            <person name="Drula E."/>
            <person name="Kohler A."/>
            <person name="Sanchez-Garcia M."/>
            <person name="Morin E."/>
            <person name="Andreopoulos B."/>
            <person name="Barry K.W."/>
            <person name="Bonito G."/>
            <person name="Buee M."/>
            <person name="Carver A."/>
            <person name="Chen C."/>
            <person name="Cichocki N."/>
            <person name="Clum A."/>
            <person name="Culley D."/>
            <person name="Crous P.W."/>
            <person name="Fauchery L."/>
            <person name="Girlanda M."/>
            <person name="Hayes R.D."/>
            <person name="Keri Z."/>
            <person name="LaButti K."/>
            <person name="Lipzen A."/>
            <person name="Lombard V."/>
            <person name="Magnuson J."/>
            <person name="Maillard F."/>
            <person name="Murat C."/>
            <person name="Nolan M."/>
            <person name="Ohm R.A."/>
            <person name="Pangilinan J."/>
            <person name="Pereira M.F."/>
            <person name="Perotto S."/>
            <person name="Peter M."/>
            <person name="Pfister S."/>
            <person name="Riley R."/>
            <person name="Sitrit Y."/>
            <person name="Stielow J.B."/>
            <person name="Szollosi G."/>
            <person name="Zifcakova L."/>
            <person name="Stursova M."/>
            <person name="Spatafora J.W."/>
            <person name="Tedersoo L."/>
            <person name="Vaario L.M."/>
            <person name="Yamada A."/>
            <person name="Yan M."/>
            <person name="Wang P."/>
            <person name="Xu J."/>
            <person name="Bruns T."/>
            <person name="Baldrian P."/>
            <person name="Vilgalys R."/>
            <person name="Dunand C."/>
            <person name="Henrissat B."/>
            <person name="Grigoriev I.V."/>
            <person name="Hibbett D."/>
            <person name="Nagy L.G."/>
            <person name="Martin F.M."/>
        </authorList>
    </citation>
    <scope>NUCLEOTIDE SEQUENCE</scope>
    <source>
        <strain evidence="1">P2</strain>
    </source>
</reference>
<accession>A0ACB6Z103</accession>
<evidence type="ECO:0000313" key="1">
    <source>
        <dbReference type="EMBL" id="KAF9643242.1"/>
    </source>
</evidence>
<protein>
    <submittedName>
        <fullName evidence="1">Uncharacterized protein</fullName>
    </submittedName>
</protein>
<evidence type="ECO:0000313" key="2">
    <source>
        <dbReference type="Proteomes" id="UP000886501"/>
    </source>
</evidence>
<keyword evidence="2" id="KW-1185">Reference proteome</keyword>
<sequence>MERELERVFAEKEREHENLDTVHSEANRNLQQVETTLTNMKAQLELKKEEVQALEKKIKQGIKEELYGPNSTVEAACQVANDEVNQRGKDSGAILGANQIYETLLRTGKTKKTCTACNRHLNAQEMTVFENYLQEQMKRTSPEKIKQEQEELKEWQMELTDVQRLLPVEATKNKLVAREIPELEQSIKEKQREIPSLTDAVNNALTKFGDVKKELKDLALMKQHAASVSKAIKDIERISQEVKNLETDLEATGSSRTAEDVQNQLNDVSANLRSNERERQTLQTEKERAHNALRTHEKDLGDMQLREVNLKSQIKDRSVLEKQVEEMKAEVTTASQNSKDIDSKIEAAQAPIKKLDEEYELVHAELTRKISEAQRMSQELNMSVDRLDGVNKLIDRYIREKRGRQLKECEQRITEHESRISQLATDIESARDTIAAIDKEVNESNASMTNLRENIRVRKLAKEIDATQAEIDAMDMEQAAKARRQFDQRYNLEKQRETEMQSKYAHIGGELSSLKDQVETLENDLAEFENVNRRYKDQLIKVKMSDMANNDLEKYTKALDNAIMKYHSLKMEEVNDTMKHLWNKTYQGTGSHTFHPTDELLDTDSISDIDGIRIRSDVEGGASKRSYNYRVVMTKDQVEMDMRGRCSAGQKMLASIIIRLALADSFGQNCGILALDEPTNALDTENIDALASSLVE</sequence>
<dbReference type="EMBL" id="MU118256">
    <property type="protein sequence ID" value="KAF9643242.1"/>
    <property type="molecule type" value="Genomic_DNA"/>
</dbReference>
<reference evidence="1" key="1">
    <citation type="submission" date="2019-10" db="EMBL/GenBank/DDBJ databases">
        <authorList>
            <consortium name="DOE Joint Genome Institute"/>
            <person name="Kuo A."/>
            <person name="Miyauchi S."/>
            <person name="Kiss E."/>
            <person name="Drula E."/>
            <person name="Kohler A."/>
            <person name="Sanchez-Garcia M."/>
            <person name="Andreopoulos B."/>
            <person name="Barry K.W."/>
            <person name="Bonito G."/>
            <person name="Buee M."/>
            <person name="Carver A."/>
            <person name="Chen C."/>
            <person name="Cichocki N."/>
            <person name="Clum A."/>
            <person name="Culley D."/>
            <person name="Crous P.W."/>
            <person name="Fauchery L."/>
            <person name="Girlanda M."/>
            <person name="Hayes R."/>
            <person name="Keri Z."/>
            <person name="Labutti K."/>
            <person name="Lipzen A."/>
            <person name="Lombard V."/>
            <person name="Magnuson J."/>
            <person name="Maillard F."/>
            <person name="Morin E."/>
            <person name="Murat C."/>
            <person name="Nolan M."/>
            <person name="Ohm R."/>
            <person name="Pangilinan J."/>
            <person name="Pereira M."/>
            <person name="Perotto S."/>
            <person name="Peter M."/>
            <person name="Riley R."/>
            <person name="Sitrit Y."/>
            <person name="Stielow B."/>
            <person name="Szollosi G."/>
            <person name="Zifcakova L."/>
            <person name="Stursova M."/>
            <person name="Spatafora J.W."/>
            <person name="Tedersoo L."/>
            <person name="Vaario L.-M."/>
            <person name="Yamada A."/>
            <person name="Yan M."/>
            <person name="Wang P."/>
            <person name="Xu J."/>
            <person name="Bruns T."/>
            <person name="Baldrian P."/>
            <person name="Vilgalys R."/>
            <person name="Henrissat B."/>
            <person name="Grigoriev I.V."/>
            <person name="Hibbett D."/>
            <person name="Nagy L.G."/>
            <person name="Martin F.M."/>
        </authorList>
    </citation>
    <scope>NUCLEOTIDE SEQUENCE</scope>
    <source>
        <strain evidence="1">P2</strain>
    </source>
</reference>
<proteinExistence type="predicted"/>
<comment type="caution">
    <text evidence="1">The sequence shown here is derived from an EMBL/GenBank/DDBJ whole genome shotgun (WGS) entry which is preliminary data.</text>
</comment>
<dbReference type="Proteomes" id="UP000886501">
    <property type="component" value="Unassembled WGS sequence"/>
</dbReference>
<gene>
    <name evidence="1" type="ORF">BDM02DRAFT_1548651</name>
</gene>